<accession>A0A6C0LXC0</accession>
<dbReference type="EMBL" id="MN740568">
    <property type="protein sequence ID" value="QHU34224.1"/>
    <property type="molecule type" value="Genomic_DNA"/>
</dbReference>
<reference evidence="1" key="1">
    <citation type="journal article" date="2020" name="Nature">
        <title>Giant virus diversity and host interactions through global metagenomics.</title>
        <authorList>
            <person name="Schulz F."/>
            <person name="Roux S."/>
            <person name="Paez-Espino D."/>
            <person name="Jungbluth S."/>
            <person name="Walsh D.A."/>
            <person name="Denef V.J."/>
            <person name="McMahon K.D."/>
            <person name="Konstantinidis K.T."/>
            <person name="Eloe-Fadrosh E.A."/>
            <person name="Kyrpides N.C."/>
            <person name="Woyke T."/>
        </authorList>
    </citation>
    <scope>NUCLEOTIDE SEQUENCE</scope>
    <source>
        <strain evidence="1">GVMAG-S-1016713-123</strain>
    </source>
</reference>
<dbReference type="AlphaFoldDB" id="A0A6C0LXC0"/>
<name>A0A6C0LXC0_9ZZZZ</name>
<proteinExistence type="predicted"/>
<organism evidence="1">
    <name type="scientific">viral metagenome</name>
    <dbReference type="NCBI Taxonomy" id="1070528"/>
    <lineage>
        <taxon>unclassified sequences</taxon>
        <taxon>metagenomes</taxon>
        <taxon>organismal metagenomes</taxon>
    </lineage>
</organism>
<sequence>MYIVNPNPNPNIRPAIQHPAIQHPAIQRPPIQHPPIQHPNIILVDVGVRDKKVEHLKHVLQQRKQQMLQNYKVCNGCVKQQMPKNDVCRSSNENLMKIVDTYKQYYTEQVTKKKQQLSNMRNINVHLDNMLDHGTLSNSNISKIKDEQVEIFKQLGMLDDEIISLSENI</sequence>
<protein>
    <submittedName>
        <fullName evidence="1">Uncharacterized protein</fullName>
    </submittedName>
</protein>
<evidence type="ECO:0000313" key="1">
    <source>
        <dbReference type="EMBL" id="QHU34224.1"/>
    </source>
</evidence>